<protein>
    <submittedName>
        <fullName evidence="2">Uncharacterized protein</fullName>
    </submittedName>
</protein>
<organism evidence="2 3">
    <name type="scientific">Xenotaenia resolanae</name>
    <dbReference type="NCBI Taxonomy" id="208358"/>
    <lineage>
        <taxon>Eukaryota</taxon>
        <taxon>Metazoa</taxon>
        <taxon>Chordata</taxon>
        <taxon>Craniata</taxon>
        <taxon>Vertebrata</taxon>
        <taxon>Euteleostomi</taxon>
        <taxon>Actinopterygii</taxon>
        <taxon>Neopterygii</taxon>
        <taxon>Teleostei</taxon>
        <taxon>Neoteleostei</taxon>
        <taxon>Acanthomorphata</taxon>
        <taxon>Ovalentaria</taxon>
        <taxon>Atherinomorphae</taxon>
        <taxon>Cyprinodontiformes</taxon>
        <taxon>Goodeidae</taxon>
        <taxon>Xenotaenia</taxon>
    </lineage>
</organism>
<dbReference type="Proteomes" id="UP001444071">
    <property type="component" value="Unassembled WGS sequence"/>
</dbReference>
<proteinExistence type="predicted"/>
<gene>
    <name evidence="2" type="ORF">XENORESO_013610</name>
</gene>
<reference evidence="2 3" key="1">
    <citation type="submission" date="2021-06" db="EMBL/GenBank/DDBJ databases">
        <authorList>
            <person name="Palmer J.M."/>
        </authorList>
    </citation>
    <scope>NUCLEOTIDE SEQUENCE [LARGE SCALE GENOMIC DNA]</scope>
    <source>
        <strain evidence="2 3">XR_2019</strain>
        <tissue evidence="2">Muscle</tissue>
    </source>
</reference>
<keyword evidence="3" id="KW-1185">Reference proteome</keyword>
<sequence>MDTSCLVKIIKLVRAKQGGGTRKIQMATDAELKDIFHEGKKLFFMMACPLRVLRLILSLRFGTFKQNHLTDDTCLTNGNMYEAARLTMLRFYIATKPKVPEEDDSETSEVIFVLESSSSEINPLQTGEVRNSSVDAHPGLEPSDDSEITFGPILNAEEDTEDTLIYEFSCAPQSN</sequence>
<evidence type="ECO:0000256" key="1">
    <source>
        <dbReference type="SAM" id="MobiDB-lite"/>
    </source>
</evidence>
<comment type="caution">
    <text evidence="2">The sequence shown here is derived from an EMBL/GenBank/DDBJ whole genome shotgun (WGS) entry which is preliminary data.</text>
</comment>
<dbReference type="EMBL" id="JAHRIM010044298">
    <property type="protein sequence ID" value="MEQ2267995.1"/>
    <property type="molecule type" value="Genomic_DNA"/>
</dbReference>
<name>A0ABV0WFI9_9TELE</name>
<feature type="region of interest" description="Disordered" evidence="1">
    <location>
        <begin position="126"/>
        <end position="147"/>
    </location>
</feature>
<accession>A0ABV0WFI9</accession>
<evidence type="ECO:0000313" key="2">
    <source>
        <dbReference type="EMBL" id="MEQ2267995.1"/>
    </source>
</evidence>
<evidence type="ECO:0000313" key="3">
    <source>
        <dbReference type="Proteomes" id="UP001444071"/>
    </source>
</evidence>